<evidence type="ECO:0000313" key="2">
    <source>
        <dbReference type="EMBL" id="SDN36731.1"/>
    </source>
</evidence>
<evidence type="ECO:0000313" key="1">
    <source>
        <dbReference type="EMBL" id="KAF2407495.1"/>
    </source>
</evidence>
<dbReference type="AlphaFoldDB" id="A0A1H0ATL5"/>
<dbReference type="EMBL" id="JXDI01000002">
    <property type="protein sequence ID" value="KAF2407495.1"/>
    <property type="molecule type" value="Genomic_DNA"/>
</dbReference>
<dbReference type="Proteomes" id="UP000182470">
    <property type="component" value="Chromosome I"/>
</dbReference>
<proteinExistence type="predicted"/>
<dbReference type="Proteomes" id="UP000748067">
    <property type="component" value="Unassembled WGS sequence"/>
</dbReference>
<accession>A0A1H0ATL5</accession>
<protein>
    <submittedName>
        <fullName evidence="2">Uncharacterized protein</fullName>
    </submittedName>
</protein>
<sequence>MQKAQCSAGLSLFRERYKPKGFAAMPPFTGFTQLLYEEVHPL</sequence>
<evidence type="ECO:0000313" key="3">
    <source>
        <dbReference type="Proteomes" id="UP000182470"/>
    </source>
</evidence>
<keyword evidence="4" id="KW-1185">Reference proteome</keyword>
<reference evidence="2 3" key="2">
    <citation type="submission" date="2016-10" db="EMBL/GenBank/DDBJ databases">
        <authorList>
            <person name="de Groot N.N."/>
        </authorList>
    </citation>
    <scope>NUCLEOTIDE SEQUENCE [LARGE SCALE GENOMIC DNA]</scope>
    <source>
        <strain evidence="2 3">BS2772</strain>
    </source>
</reference>
<gene>
    <name evidence="1" type="ORF">PSAN_44240</name>
    <name evidence="2" type="ORF">SAMN04490179_3878</name>
</gene>
<dbReference type="EMBL" id="LT629704">
    <property type="protein sequence ID" value="SDN36731.1"/>
    <property type="molecule type" value="Genomic_DNA"/>
</dbReference>
<evidence type="ECO:0000313" key="4">
    <source>
        <dbReference type="Proteomes" id="UP000748067"/>
    </source>
</evidence>
<name>A0A1H0ATL5_9PSED</name>
<organism evidence="2 3">
    <name type="scientific">Pseudomonas antarctica</name>
    <dbReference type="NCBI Taxonomy" id="219572"/>
    <lineage>
        <taxon>Bacteria</taxon>
        <taxon>Pseudomonadati</taxon>
        <taxon>Pseudomonadota</taxon>
        <taxon>Gammaproteobacteria</taxon>
        <taxon>Pseudomonadales</taxon>
        <taxon>Pseudomonadaceae</taxon>
        <taxon>Pseudomonas</taxon>
    </lineage>
</organism>
<reference evidence="1 4" key="1">
    <citation type="submission" date="2015-01" db="EMBL/GenBank/DDBJ databases">
        <title>Genome Sequence of Pseudomonas antarctica CMS 35.</title>
        <authorList>
            <person name="Voget S."/>
            <person name="Chow J."/>
            <person name="Daniel R."/>
            <person name="Streit W."/>
        </authorList>
    </citation>
    <scope>NUCLEOTIDE SEQUENCE [LARGE SCALE GENOMIC DNA]</scope>
    <source>
        <strain evidence="1 4">CMS 35</strain>
    </source>
</reference>